<name>A0A1J9SWF5_9BACI</name>
<evidence type="ECO:0000313" key="1">
    <source>
        <dbReference type="EMBL" id="OJD57697.1"/>
    </source>
</evidence>
<protein>
    <submittedName>
        <fullName evidence="1">Uncharacterized protein</fullName>
    </submittedName>
</protein>
<evidence type="ECO:0000313" key="2">
    <source>
        <dbReference type="Proteomes" id="UP000181873"/>
    </source>
</evidence>
<organism evidence="1 2">
    <name type="scientific">Bacillus albus</name>
    <dbReference type="NCBI Taxonomy" id="2026189"/>
    <lineage>
        <taxon>Bacteria</taxon>
        <taxon>Bacillati</taxon>
        <taxon>Bacillota</taxon>
        <taxon>Bacilli</taxon>
        <taxon>Bacillales</taxon>
        <taxon>Bacillaceae</taxon>
        <taxon>Bacillus</taxon>
        <taxon>Bacillus cereus group</taxon>
    </lineage>
</organism>
<accession>A0A1J9SWF5</accession>
<dbReference type="AlphaFoldDB" id="A0A1J9SWF5"/>
<reference evidence="1 2" key="1">
    <citation type="submission" date="2016-06" db="EMBL/GenBank/DDBJ databases">
        <title>First insights into the genetic diversity and population structure of in the Bacillus cereus group bacteria from diverse marine environments.</title>
        <authorList>
            <person name="Liu Y."/>
            <person name="Lai Q."/>
            <person name="Shao Z."/>
        </authorList>
    </citation>
    <scope>NUCLEOTIDE SEQUENCE [LARGE SCALE GENOMIC DNA]</scope>
    <source>
        <strain evidence="1 2">N35-10-2</strain>
    </source>
</reference>
<comment type="caution">
    <text evidence="1">The sequence shown here is derived from an EMBL/GenBank/DDBJ whole genome shotgun (WGS) entry which is preliminary data.</text>
</comment>
<gene>
    <name evidence="1" type="ORF">BAU25_20000</name>
</gene>
<dbReference type="Proteomes" id="UP000181873">
    <property type="component" value="Unassembled WGS sequence"/>
</dbReference>
<proteinExistence type="predicted"/>
<dbReference type="EMBL" id="MAOE01000125">
    <property type="protein sequence ID" value="OJD57697.1"/>
    <property type="molecule type" value="Genomic_DNA"/>
</dbReference>
<sequence>MGQLHVMQRCASMSLENSMIKKEACLPNKLLFVTLLSKQSARDISLIFKNINNLLHEVF</sequence>